<reference evidence="1" key="2">
    <citation type="submission" date="2020-09" db="EMBL/GenBank/DDBJ databases">
        <authorList>
            <person name="Sun Q."/>
            <person name="Ohkuma M."/>
        </authorList>
    </citation>
    <scope>NUCLEOTIDE SEQUENCE</scope>
    <source>
        <strain evidence="1">JCM 19018</strain>
    </source>
</reference>
<dbReference type="OrthoDB" id="190728at2157"/>
<protein>
    <submittedName>
        <fullName evidence="1">Uncharacterized protein</fullName>
    </submittedName>
</protein>
<sequence length="243" mass="26295">MFEETRFDGPELVVTLSQDHDVSRLNLIAPDGSLYTQADVAEGATTVRLRVMDIQPGLGDYEHYNPGTYELTAVREDSSQSRELEMRPNLKVTEASHYEEGANRGNLALTIENMGTAPTWPYQIVYRDAPNEAANAELNDRKGIQQFITPEDPVENIIVPGEAVDFVGNTPPIVFTDDDSTEQTCAGQAIEFVAVVGTVVSSSLEQTIEVSLSGERSVIGTSDTYTCSEIAAELIGGGESDAS</sequence>
<dbReference type="Proteomes" id="UP000614221">
    <property type="component" value="Unassembled WGS sequence"/>
</dbReference>
<accession>A0A830EVI7</accession>
<comment type="caution">
    <text evidence="1">The sequence shown here is derived from an EMBL/GenBank/DDBJ whole genome shotgun (WGS) entry which is preliminary data.</text>
</comment>
<dbReference type="EMBL" id="BMPD01000007">
    <property type="protein sequence ID" value="GGK79631.1"/>
    <property type="molecule type" value="Genomic_DNA"/>
</dbReference>
<evidence type="ECO:0000313" key="2">
    <source>
        <dbReference type="Proteomes" id="UP000614221"/>
    </source>
</evidence>
<gene>
    <name evidence="1" type="ORF">GCM10009067_34930</name>
</gene>
<dbReference type="RefSeq" id="WP_004592041.1">
    <property type="nucleotide sequence ID" value="NZ_BMPD01000007.1"/>
</dbReference>
<dbReference type="AlphaFoldDB" id="A0A830EVI7"/>
<evidence type="ECO:0000313" key="1">
    <source>
        <dbReference type="EMBL" id="GGK79631.1"/>
    </source>
</evidence>
<name>A0A830EVI7_9EURY</name>
<reference evidence="1" key="1">
    <citation type="journal article" date="2014" name="Int. J. Syst. Evol. Microbiol.">
        <title>Complete genome sequence of Corynebacterium casei LMG S-19264T (=DSM 44701T), isolated from a smear-ripened cheese.</title>
        <authorList>
            <consortium name="US DOE Joint Genome Institute (JGI-PGF)"/>
            <person name="Walter F."/>
            <person name="Albersmeier A."/>
            <person name="Kalinowski J."/>
            <person name="Ruckert C."/>
        </authorList>
    </citation>
    <scope>NUCLEOTIDE SEQUENCE</scope>
    <source>
        <strain evidence="1">JCM 19018</strain>
    </source>
</reference>
<organism evidence="1 2">
    <name type="scientific">Haloarcula sebkhae</name>
    <dbReference type="NCBI Taxonomy" id="932660"/>
    <lineage>
        <taxon>Archaea</taxon>
        <taxon>Methanobacteriati</taxon>
        <taxon>Methanobacteriota</taxon>
        <taxon>Stenosarchaea group</taxon>
        <taxon>Halobacteria</taxon>
        <taxon>Halobacteriales</taxon>
        <taxon>Haloarculaceae</taxon>
        <taxon>Haloarcula</taxon>
    </lineage>
</organism>
<proteinExistence type="predicted"/>